<name>A0AAE0DMA5_9LECA</name>
<protein>
    <submittedName>
        <fullName evidence="3">Uncharacterized protein</fullName>
    </submittedName>
</protein>
<evidence type="ECO:0000313" key="3">
    <source>
        <dbReference type="EMBL" id="KAK3175066.1"/>
    </source>
</evidence>
<keyword evidence="2" id="KW-0472">Membrane</keyword>
<dbReference type="GO" id="GO:0005886">
    <property type="term" value="C:plasma membrane"/>
    <property type="evidence" value="ECO:0007669"/>
    <property type="project" value="TreeGrafter"/>
</dbReference>
<evidence type="ECO:0000313" key="4">
    <source>
        <dbReference type="Proteomes" id="UP001276659"/>
    </source>
</evidence>
<feature type="compositionally biased region" description="Polar residues" evidence="1">
    <location>
        <begin position="249"/>
        <end position="261"/>
    </location>
</feature>
<dbReference type="PANTHER" id="PTHR40018:SF1">
    <property type="entry name" value="[PSI+] INDUCTION PROTEIN 2"/>
    <property type="match status" value="1"/>
</dbReference>
<feature type="region of interest" description="Disordered" evidence="1">
    <location>
        <begin position="64"/>
        <end position="139"/>
    </location>
</feature>
<evidence type="ECO:0000256" key="2">
    <source>
        <dbReference type="SAM" id="Phobius"/>
    </source>
</evidence>
<accession>A0AAE0DMA5</accession>
<evidence type="ECO:0000256" key="1">
    <source>
        <dbReference type="SAM" id="MobiDB-lite"/>
    </source>
</evidence>
<keyword evidence="2" id="KW-1133">Transmembrane helix</keyword>
<organism evidence="3 4">
    <name type="scientific">Lepraria neglecta</name>
    <dbReference type="NCBI Taxonomy" id="209136"/>
    <lineage>
        <taxon>Eukaryota</taxon>
        <taxon>Fungi</taxon>
        <taxon>Dikarya</taxon>
        <taxon>Ascomycota</taxon>
        <taxon>Pezizomycotina</taxon>
        <taxon>Lecanoromycetes</taxon>
        <taxon>OSLEUM clade</taxon>
        <taxon>Lecanoromycetidae</taxon>
        <taxon>Lecanorales</taxon>
        <taxon>Lecanorineae</taxon>
        <taxon>Stereocaulaceae</taxon>
        <taxon>Lepraria</taxon>
    </lineage>
</organism>
<feature type="compositionally biased region" description="Low complexity" evidence="1">
    <location>
        <begin position="80"/>
        <end position="90"/>
    </location>
</feature>
<comment type="caution">
    <text evidence="3">The sequence shown here is derived from an EMBL/GenBank/DDBJ whole genome shotgun (WGS) entry which is preliminary data.</text>
</comment>
<feature type="region of interest" description="Disordered" evidence="1">
    <location>
        <begin position="170"/>
        <end position="283"/>
    </location>
</feature>
<dbReference type="Proteomes" id="UP001276659">
    <property type="component" value="Unassembled WGS sequence"/>
</dbReference>
<dbReference type="InterPro" id="IPR037504">
    <property type="entry name" value="PSI_induc_2"/>
</dbReference>
<feature type="transmembrane region" description="Helical" evidence="2">
    <location>
        <begin position="36"/>
        <end position="58"/>
    </location>
</feature>
<keyword evidence="2" id="KW-0812">Transmembrane</keyword>
<dbReference type="EMBL" id="JASNWA010000006">
    <property type="protein sequence ID" value="KAK3175066.1"/>
    <property type="molecule type" value="Genomic_DNA"/>
</dbReference>
<reference evidence="3" key="1">
    <citation type="submission" date="2022-11" db="EMBL/GenBank/DDBJ databases">
        <title>Chromosomal genome sequence assembly and mating type (MAT) locus characterization of the leprose asexual lichenized fungus Lepraria neglecta (Nyl.) Erichsen.</title>
        <authorList>
            <person name="Allen J.L."/>
            <person name="Pfeffer B."/>
        </authorList>
    </citation>
    <scope>NUCLEOTIDE SEQUENCE</scope>
    <source>
        <strain evidence="3">Allen 5258</strain>
    </source>
</reference>
<dbReference type="AlphaFoldDB" id="A0AAE0DMA5"/>
<dbReference type="GO" id="GO:0005935">
    <property type="term" value="C:cellular bud neck"/>
    <property type="evidence" value="ECO:0007669"/>
    <property type="project" value="TreeGrafter"/>
</dbReference>
<keyword evidence="4" id="KW-1185">Reference proteome</keyword>
<feature type="compositionally biased region" description="Polar residues" evidence="1">
    <location>
        <begin position="208"/>
        <end position="221"/>
    </location>
</feature>
<proteinExistence type="predicted"/>
<dbReference type="PANTHER" id="PTHR40018">
    <property type="entry name" value="[PSI+] INDUCTION PROTEIN 2"/>
    <property type="match status" value="1"/>
</dbReference>
<gene>
    <name evidence="3" type="ORF">OEA41_002312</name>
</gene>
<sequence>MSFLEPRFHSFSSIHETPQQGWAFCMTKAYCKWPTIIGIVVAVLIFFLTIYCCFRCCCRRRRGGRGRNRANTASMFNPAPYQGYQPANNPNNPPPPYNESPRFAHFDVPSNNKTTEDSLPAMPSWDSTRNTRVEQPGDDMEMGKLGPRDHKPMGNNAQNASSVNLLPPNQPQGYVEADSHPVSPHYTGPDFGHGQGHPYTGPDFVGRGQNTSYTGYSPSESTRYEPTGVNEPQELGTTYSNTMPPPSPSARQQSFQGNQHAPSVLQAGRRTAGNGNGNTWRDV</sequence>
<feature type="compositionally biased region" description="Low complexity" evidence="1">
    <location>
        <begin position="267"/>
        <end position="283"/>
    </location>
</feature>